<protein>
    <submittedName>
        <fullName evidence="2">Uncharacterized protein</fullName>
    </submittedName>
</protein>
<keyword evidence="3" id="KW-1185">Reference proteome</keyword>
<dbReference type="RefSeq" id="WP_091114864.1">
    <property type="nucleotide sequence ID" value="NZ_FMHY01000002.1"/>
</dbReference>
<organism evidence="2 3">
    <name type="scientific">Micromonospora eburnea</name>
    <dbReference type="NCBI Taxonomy" id="227316"/>
    <lineage>
        <taxon>Bacteria</taxon>
        <taxon>Bacillati</taxon>
        <taxon>Actinomycetota</taxon>
        <taxon>Actinomycetes</taxon>
        <taxon>Micromonosporales</taxon>
        <taxon>Micromonosporaceae</taxon>
        <taxon>Micromonospora</taxon>
    </lineage>
</organism>
<accession>A0A1C6TUZ0</accession>
<evidence type="ECO:0000313" key="2">
    <source>
        <dbReference type="EMBL" id="SCL45483.1"/>
    </source>
</evidence>
<proteinExistence type="predicted"/>
<keyword evidence="1" id="KW-1133">Transmembrane helix</keyword>
<keyword evidence="1" id="KW-0472">Membrane</keyword>
<dbReference type="STRING" id="227316.GA0070604_0987"/>
<dbReference type="EMBL" id="FMHY01000002">
    <property type="protein sequence ID" value="SCL45483.1"/>
    <property type="molecule type" value="Genomic_DNA"/>
</dbReference>
<feature type="transmembrane region" description="Helical" evidence="1">
    <location>
        <begin position="59"/>
        <end position="76"/>
    </location>
</feature>
<sequence>MLAGCVEMVTVLGASQPPEFCAEARLDNRCETTLAMLAGHVVLFVVLWLVPWWRGLRTLRILLAILAAVVLVLAPIRMA</sequence>
<name>A0A1C6TUZ0_9ACTN</name>
<gene>
    <name evidence="2" type="ORF">GA0070604_0987</name>
</gene>
<keyword evidence="1" id="KW-0812">Transmembrane</keyword>
<evidence type="ECO:0000256" key="1">
    <source>
        <dbReference type="SAM" id="Phobius"/>
    </source>
</evidence>
<dbReference type="Proteomes" id="UP000199696">
    <property type="component" value="Unassembled WGS sequence"/>
</dbReference>
<feature type="transmembrane region" description="Helical" evidence="1">
    <location>
        <begin position="34"/>
        <end position="53"/>
    </location>
</feature>
<evidence type="ECO:0000313" key="3">
    <source>
        <dbReference type="Proteomes" id="UP000199696"/>
    </source>
</evidence>
<dbReference type="AlphaFoldDB" id="A0A1C6TUZ0"/>
<reference evidence="3" key="1">
    <citation type="submission" date="2016-06" db="EMBL/GenBank/DDBJ databases">
        <authorList>
            <person name="Varghese N."/>
            <person name="Submissions Spin"/>
        </authorList>
    </citation>
    <scope>NUCLEOTIDE SEQUENCE [LARGE SCALE GENOMIC DNA]</scope>
    <source>
        <strain evidence="3">DSM 44814</strain>
    </source>
</reference>